<evidence type="ECO:0000256" key="4">
    <source>
        <dbReference type="ARBA" id="ARBA00022759"/>
    </source>
</evidence>
<sequence>MALFSSKKPQPPSPKWAAAEVKTDFPESAKKAWKEGLSKPKEKFLERKEELTEWLGGEKKFDEIVKKIEDREECHWLERFYVSKDEDKPNACTRVCFKEQGDAIPAGRDKEFQDYLAFLLKVQDKVKNIQNAQQGQQFVKQWEASVLKLPNAQLQGANLVGAQLQGAILDGAQLQGAILAGAQLQGAILVGAQLQGADLTGAQLQGATLAKAQLQGAELGAQLQGADFSQAQLQGADLYGAQLQGANLSTANLTNTAFYGDFTGANLSTAVWERGEAPHCTDVTCEALNIPRFSKKPATRSGAMGALLAKLFRAFLPGGAEAEDSDEDGDDDETKTDEGESKEGEDGEDEGGDDQKDEDEGTSAPLLCNGACTGYCKAEAMETLQEVVIEVADESAEAAGRKLDEMMKKAEDQLGVALKHIDATMKPHVQALRQIMANNKFKKVFGKLAPEQQKALLGTITVLGKTEKGKTFAKGVKQFEDELKKLEGEGMSPFVTKLVDSQLQAATGYSSGELFAFLKVSPAQMASDMHELEDISGYVEKLQETVNVNNWDDIVENFLCLYDLQFRLKGERSRKVFATIWKDETLRKCVAVGRHFQHVTSLNDPPAFVLHMVKYASTIVKKGAVGWKLAMKKEMTAIDLMKSRQQAFFQFMISCITGGRWALAHFGVGAGSGCQREGALCLRAHAWDKDGHEAIGMTTMSALDTSAVAQVKHLMGGKDAADVAAWAHKVNKKYPWTTELHFQRQPSTRCEKAQIDDCKDNRCLMKAILYFYGRLTGKDLGVEITWPDGVKLTDADCVKYLINLLGDMAQPLHFGTADTDMGRNITVLFRDKKTTLFDVWDKEITQSVIKNEPHFWWGGWTHVQRTRVEYERDSEQFKKEHESLLNRWADESAKFMCSSVYRNPITGKQITEELDENGVFRLNEQLYDIWKREMFSKMLVAGARVAIVLNSILHHREGQLHAGTAVSHLEGNTDSEDFVDDEETGGKICNKKDQAQAATAGGVESFITNAMKCHSSCTSTAEGSHANKRPDVRCGKPKVMVGSSLLVGFARRKRQIRLHIFAADTASIEFLRGLSEAWMGIEQLQLSYIAAALNATVLEPFRQLRQRRFGPILAAVAARHANAALTLMQALGASCSLGQMPQMPCNPMQCFGPELQGTLDVGATELQRTARAAVRVLCQRSAPAALVALMAAIDSQATHYPSVTTECITLRASLQTRASPCGDFWDTGMQCVHSLFQVGALHGTALRDFELWQQAFGRPDWTFLQPGARRISILAGFLSSFQRDELWMAEVGVFMANTSTTLLKLFANLRILLVDPYHLHTENHTAQAQQFEEFYVSPKSTFMSATEATQPWRSRATTLLQRSVEAAAWVRPGFLDLVFLDGDHRYESVTNDIQA</sequence>
<keyword evidence="7" id="KW-0325">Glycoprotein</keyword>
<proteinExistence type="inferred from homology"/>
<evidence type="ECO:0000256" key="8">
    <source>
        <dbReference type="SAM" id="MobiDB-lite"/>
    </source>
</evidence>
<dbReference type="Gene3D" id="1.10.575.10">
    <property type="entry name" value="P1 Nuclease"/>
    <property type="match status" value="1"/>
</dbReference>
<organism evidence="9 10">
    <name type="scientific">Durusdinium trenchii</name>
    <dbReference type="NCBI Taxonomy" id="1381693"/>
    <lineage>
        <taxon>Eukaryota</taxon>
        <taxon>Sar</taxon>
        <taxon>Alveolata</taxon>
        <taxon>Dinophyceae</taxon>
        <taxon>Suessiales</taxon>
        <taxon>Symbiodiniaceae</taxon>
        <taxon>Durusdinium</taxon>
    </lineage>
</organism>
<keyword evidence="3" id="KW-0479">Metal-binding</keyword>
<dbReference type="InterPro" id="IPR003154">
    <property type="entry name" value="S1/P1nuclease"/>
</dbReference>
<dbReference type="Pfam" id="PF02265">
    <property type="entry name" value="S1-P1_nuclease"/>
    <property type="match status" value="1"/>
</dbReference>
<dbReference type="PANTHER" id="PTHR33146:SF26">
    <property type="entry name" value="ENDONUCLEASE 4"/>
    <property type="match status" value="1"/>
</dbReference>
<gene>
    <name evidence="9" type="ORF">CCMP2556_LOCUS26647</name>
</gene>
<feature type="compositionally biased region" description="Acidic residues" evidence="8">
    <location>
        <begin position="321"/>
        <end position="335"/>
    </location>
</feature>
<dbReference type="Proteomes" id="UP001642484">
    <property type="component" value="Unassembled WGS sequence"/>
</dbReference>
<evidence type="ECO:0000256" key="5">
    <source>
        <dbReference type="ARBA" id="ARBA00022801"/>
    </source>
</evidence>
<dbReference type="Gene3D" id="2.160.20.80">
    <property type="entry name" value="E3 ubiquitin-protein ligase SopA"/>
    <property type="match status" value="2"/>
</dbReference>
<evidence type="ECO:0000256" key="3">
    <source>
        <dbReference type="ARBA" id="ARBA00022723"/>
    </source>
</evidence>
<feature type="compositionally biased region" description="Acidic residues" evidence="8">
    <location>
        <begin position="345"/>
        <end position="361"/>
    </location>
</feature>
<feature type="region of interest" description="Disordered" evidence="8">
    <location>
        <begin position="1"/>
        <end position="21"/>
    </location>
</feature>
<evidence type="ECO:0000256" key="7">
    <source>
        <dbReference type="ARBA" id="ARBA00023180"/>
    </source>
</evidence>
<keyword evidence="10" id="KW-1185">Reference proteome</keyword>
<feature type="compositionally biased region" description="Acidic residues" evidence="8">
    <location>
        <begin position="973"/>
        <end position="983"/>
    </location>
</feature>
<dbReference type="CDD" id="cd11010">
    <property type="entry name" value="S1-P1_nuclease"/>
    <property type="match status" value="1"/>
</dbReference>
<dbReference type="SUPFAM" id="SSF48537">
    <property type="entry name" value="Phospholipase C/P1 nuclease"/>
    <property type="match status" value="1"/>
</dbReference>
<evidence type="ECO:0000313" key="9">
    <source>
        <dbReference type="EMBL" id="CAK9052899.1"/>
    </source>
</evidence>
<keyword evidence="4" id="KW-0255">Endonuclease</keyword>
<protein>
    <submittedName>
        <fullName evidence="9">Uncharacterized protein</fullName>
    </submittedName>
</protein>
<reference evidence="9 10" key="1">
    <citation type="submission" date="2024-02" db="EMBL/GenBank/DDBJ databases">
        <authorList>
            <person name="Chen Y."/>
            <person name="Shah S."/>
            <person name="Dougan E. K."/>
            <person name="Thang M."/>
            <person name="Chan C."/>
        </authorList>
    </citation>
    <scope>NUCLEOTIDE SEQUENCE [LARGE SCALE GENOMIC DNA]</scope>
</reference>
<feature type="region of interest" description="Disordered" evidence="8">
    <location>
        <begin position="965"/>
        <end position="984"/>
    </location>
</feature>
<feature type="region of interest" description="Disordered" evidence="8">
    <location>
        <begin position="320"/>
        <end position="364"/>
    </location>
</feature>
<name>A0ABP0MS98_9DINO</name>
<dbReference type="Pfam" id="PF00805">
    <property type="entry name" value="Pentapeptide"/>
    <property type="match status" value="3"/>
</dbReference>
<evidence type="ECO:0000313" key="10">
    <source>
        <dbReference type="Proteomes" id="UP001642484"/>
    </source>
</evidence>
<dbReference type="SUPFAM" id="SSF141571">
    <property type="entry name" value="Pentapeptide repeat-like"/>
    <property type="match status" value="1"/>
</dbReference>
<comment type="caution">
    <text evidence="9">The sequence shown here is derived from an EMBL/GenBank/DDBJ whole genome shotgun (WGS) entry which is preliminary data.</text>
</comment>
<comment type="similarity">
    <text evidence="1">Belongs to the nuclease type I family.</text>
</comment>
<evidence type="ECO:0000256" key="6">
    <source>
        <dbReference type="ARBA" id="ARBA00023157"/>
    </source>
</evidence>
<feature type="non-terminal residue" evidence="9">
    <location>
        <position position="1395"/>
    </location>
</feature>
<keyword evidence="2" id="KW-0540">Nuclease</keyword>
<dbReference type="PANTHER" id="PTHR33146">
    <property type="entry name" value="ENDONUCLEASE 4"/>
    <property type="match status" value="1"/>
</dbReference>
<evidence type="ECO:0000256" key="1">
    <source>
        <dbReference type="ARBA" id="ARBA00009547"/>
    </source>
</evidence>
<dbReference type="EMBL" id="CAXAMN010018713">
    <property type="protein sequence ID" value="CAK9052899.1"/>
    <property type="molecule type" value="Genomic_DNA"/>
</dbReference>
<dbReference type="InterPro" id="IPR008947">
    <property type="entry name" value="PLipase_C/P1_nuclease_dom_sf"/>
</dbReference>
<keyword evidence="5" id="KW-0378">Hydrolase</keyword>
<accession>A0ABP0MS98</accession>
<dbReference type="InterPro" id="IPR001646">
    <property type="entry name" value="5peptide_repeat"/>
</dbReference>
<keyword evidence="6" id="KW-1015">Disulfide bond</keyword>
<evidence type="ECO:0000256" key="2">
    <source>
        <dbReference type="ARBA" id="ARBA00022722"/>
    </source>
</evidence>